<dbReference type="Pfam" id="PF00005">
    <property type="entry name" value="ABC_tran"/>
    <property type="match status" value="1"/>
</dbReference>
<name>A0A8D9E5D8_9HEMI</name>
<keyword evidence="4" id="KW-0067">ATP-binding</keyword>
<dbReference type="GO" id="GO:0016887">
    <property type="term" value="F:ATP hydrolysis activity"/>
    <property type="evidence" value="ECO:0007669"/>
    <property type="project" value="InterPro"/>
</dbReference>
<dbReference type="GO" id="GO:0016020">
    <property type="term" value="C:membrane"/>
    <property type="evidence" value="ECO:0007669"/>
    <property type="project" value="UniProtKB-SubCell"/>
</dbReference>
<dbReference type="GO" id="GO:0140359">
    <property type="term" value="F:ABC-type transporter activity"/>
    <property type="evidence" value="ECO:0007669"/>
    <property type="project" value="InterPro"/>
</dbReference>
<dbReference type="InterPro" id="IPR003593">
    <property type="entry name" value="AAA+_ATPase"/>
</dbReference>
<dbReference type="EMBL" id="HBUF01558439">
    <property type="protein sequence ID" value="CAG6761142.1"/>
    <property type="molecule type" value="Transcribed_RNA"/>
</dbReference>
<feature type="compositionally biased region" description="Pro residues" evidence="7">
    <location>
        <begin position="16"/>
        <end position="30"/>
    </location>
</feature>
<feature type="transmembrane region" description="Helical" evidence="8">
    <location>
        <begin position="541"/>
        <end position="567"/>
    </location>
</feature>
<feature type="domain" description="ABC transporter" evidence="9">
    <location>
        <begin position="71"/>
        <end position="293"/>
    </location>
</feature>
<dbReference type="EMBL" id="HBUF01558438">
    <property type="protein sequence ID" value="CAG6761141.1"/>
    <property type="molecule type" value="Transcribed_RNA"/>
</dbReference>
<dbReference type="Gene3D" id="3.40.50.300">
    <property type="entry name" value="P-loop containing nucleotide triphosphate hydrolases"/>
    <property type="match status" value="1"/>
</dbReference>
<keyword evidence="2 8" id="KW-0812">Transmembrane</keyword>
<dbReference type="InterPro" id="IPR003439">
    <property type="entry name" value="ABC_transporter-like_ATP-bd"/>
</dbReference>
<dbReference type="SMART" id="SM00382">
    <property type="entry name" value="AAA"/>
    <property type="match status" value="1"/>
</dbReference>
<proteinExistence type="predicted"/>
<evidence type="ECO:0000256" key="8">
    <source>
        <dbReference type="SAM" id="Phobius"/>
    </source>
</evidence>
<dbReference type="PROSITE" id="PS50893">
    <property type="entry name" value="ABC_TRANSPORTER_2"/>
    <property type="match status" value="1"/>
</dbReference>
<evidence type="ECO:0000256" key="3">
    <source>
        <dbReference type="ARBA" id="ARBA00022741"/>
    </source>
</evidence>
<dbReference type="InterPro" id="IPR013525">
    <property type="entry name" value="ABC2_TM"/>
</dbReference>
<feature type="transmembrane region" description="Helical" evidence="8">
    <location>
        <begin position="713"/>
        <end position="735"/>
    </location>
</feature>
<dbReference type="SUPFAM" id="SSF52540">
    <property type="entry name" value="P-loop containing nucleoside triphosphate hydrolases"/>
    <property type="match status" value="1"/>
</dbReference>
<feature type="transmembrane region" description="Helical" evidence="8">
    <location>
        <begin position="359"/>
        <end position="380"/>
    </location>
</feature>
<organism evidence="10">
    <name type="scientific">Cacopsylla melanoneura</name>
    <dbReference type="NCBI Taxonomy" id="428564"/>
    <lineage>
        <taxon>Eukaryota</taxon>
        <taxon>Metazoa</taxon>
        <taxon>Ecdysozoa</taxon>
        <taxon>Arthropoda</taxon>
        <taxon>Hexapoda</taxon>
        <taxon>Insecta</taxon>
        <taxon>Pterygota</taxon>
        <taxon>Neoptera</taxon>
        <taxon>Paraneoptera</taxon>
        <taxon>Hemiptera</taxon>
        <taxon>Sternorrhyncha</taxon>
        <taxon>Psylloidea</taxon>
        <taxon>Psyllidae</taxon>
        <taxon>Psyllinae</taxon>
        <taxon>Cacopsylla</taxon>
    </lineage>
</organism>
<dbReference type="EMBL" id="HBUF01558440">
    <property type="protein sequence ID" value="CAG6761143.1"/>
    <property type="molecule type" value="Transcribed_RNA"/>
</dbReference>
<dbReference type="GO" id="GO:0005524">
    <property type="term" value="F:ATP binding"/>
    <property type="evidence" value="ECO:0007669"/>
    <property type="project" value="UniProtKB-KW"/>
</dbReference>
<reference evidence="10" key="1">
    <citation type="submission" date="2021-05" db="EMBL/GenBank/DDBJ databases">
        <authorList>
            <person name="Alioto T."/>
            <person name="Alioto T."/>
            <person name="Gomez Garrido J."/>
        </authorList>
    </citation>
    <scope>NUCLEOTIDE SEQUENCE</scope>
</reference>
<feature type="transmembrane region" description="Helical" evidence="8">
    <location>
        <begin position="621"/>
        <end position="648"/>
    </location>
</feature>
<keyword evidence="5 8" id="KW-1133">Transmembrane helix</keyword>
<evidence type="ECO:0000256" key="6">
    <source>
        <dbReference type="ARBA" id="ARBA00023136"/>
    </source>
</evidence>
<sequence length="740" mass="82670">MAPTPAEMSSPVTLSTPPPTPSPETPPPPYLSEIQPIPGTAFTDDNMGLETKASTATPPASMLTETSNVSLSVNGAYKRYDKGEPFVLKNFCMSVEHNSIYALLGASGCGKTTLLSAIVNKFPLDAGTIHLSISSKRQLGFMPQQIALYEEFSIREMFQYFGILYSMSQREIDRELHKLVAILSLPDPDSLCGSLSGGQQRRVSAAVTMMHSPQLLILDEPTAGIDPLISETIWKHLRNLSNNGVTCLITTHYIEEAKNAHKVGLMRNGIILEENSPENLLTKYKVELLEDVFLRLSEQQHLGSKFEGNNNEVNTVDLYLTKEKSNPDKPLYHEDRRTISKDHIRCQMYKYFNWMKRNILIALFIILLPGVSIECFNLAFKSLPQLSLAVINEDSNCSSPLPLGCANNQTDLSCHYLNSLANEKWHWDLLHQKEPAIAQADLRRNKIHGIITIPKNFSFGMVSRLNLGKLVDDETLETCSIDVELNRGDFIRSHHMEDGLILSYQEFFKTFIAACKLSKRLSRIPPMDFREPIFGNQEPEFIQFISTGLIIQISFCFPVLFSVSSLASEKLLGLTERSLVAGLTFVEVILAHSIMSLGMVLCQGTVAMVSQYWVWAHPFYGSYLLGFALIICEGICGTLLGFSVALYVDSYMPGAIAVCTLNSTILLFCGYLWPIEGMHPWAKPVSYLIPPTTGINALRAIIWKSYPISHPEVMAGFLPPLVWTALFIINMIVYVKRKHV</sequence>
<evidence type="ECO:0000256" key="1">
    <source>
        <dbReference type="ARBA" id="ARBA00004141"/>
    </source>
</evidence>
<evidence type="ECO:0000259" key="9">
    <source>
        <dbReference type="PROSITE" id="PS50893"/>
    </source>
</evidence>
<dbReference type="EMBL" id="HBUF01219664">
    <property type="protein sequence ID" value="CAG6668834.1"/>
    <property type="molecule type" value="Transcribed_RNA"/>
</dbReference>
<feature type="region of interest" description="Disordered" evidence="7">
    <location>
        <begin position="1"/>
        <end position="61"/>
    </location>
</feature>
<dbReference type="EMBL" id="HBUF01219663">
    <property type="protein sequence ID" value="CAG6668833.1"/>
    <property type="molecule type" value="Transcribed_RNA"/>
</dbReference>
<keyword evidence="6 8" id="KW-0472">Membrane</keyword>
<feature type="transmembrane region" description="Helical" evidence="8">
    <location>
        <begin position="655"/>
        <end position="673"/>
    </location>
</feature>
<accession>A0A8D9E5D8</accession>
<dbReference type="PANTHER" id="PTHR43038">
    <property type="entry name" value="ATP-BINDING CASSETTE, SUB-FAMILY H, MEMBER 1"/>
    <property type="match status" value="1"/>
</dbReference>
<evidence type="ECO:0000256" key="4">
    <source>
        <dbReference type="ARBA" id="ARBA00022840"/>
    </source>
</evidence>
<dbReference type="CDD" id="cd03230">
    <property type="entry name" value="ABC_DR_subfamily_A"/>
    <property type="match status" value="1"/>
</dbReference>
<dbReference type="PANTHER" id="PTHR43038:SF3">
    <property type="entry name" value="ABC TRANSPORTER G FAMILY MEMBER 20 ISOFORM X1"/>
    <property type="match status" value="1"/>
</dbReference>
<evidence type="ECO:0000256" key="5">
    <source>
        <dbReference type="ARBA" id="ARBA00022989"/>
    </source>
</evidence>
<dbReference type="Pfam" id="PF12698">
    <property type="entry name" value="ABC2_membrane_3"/>
    <property type="match status" value="1"/>
</dbReference>
<dbReference type="EMBL" id="HBUF01416639">
    <property type="protein sequence ID" value="CAG6739994.1"/>
    <property type="molecule type" value="Transcribed_RNA"/>
</dbReference>
<evidence type="ECO:0000256" key="2">
    <source>
        <dbReference type="ARBA" id="ARBA00022692"/>
    </source>
</evidence>
<feature type="transmembrane region" description="Helical" evidence="8">
    <location>
        <begin position="579"/>
        <end position="601"/>
    </location>
</feature>
<feature type="compositionally biased region" description="Polar residues" evidence="7">
    <location>
        <begin position="52"/>
        <end position="61"/>
    </location>
</feature>
<dbReference type="AlphaFoldDB" id="A0A8D9E5D8"/>
<dbReference type="EMBL" id="HBUF01219665">
    <property type="protein sequence ID" value="CAG6668835.1"/>
    <property type="molecule type" value="Transcribed_RNA"/>
</dbReference>
<comment type="subcellular location">
    <subcellularLocation>
        <location evidence="1">Membrane</location>
        <topology evidence="1">Multi-pass membrane protein</topology>
    </subcellularLocation>
</comment>
<evidence type="ECO:0000313" key="10">
    <source>
        <dbReference type="EMBL" id="CAG6739994.1"/>
    </source>
</evidence>
<protein>
    <submittedName>
        <fullName evidence="10">ABC transporter G family member 23</fullName>
    </submittedName>
</protein>
<dbReference type="InterPro" id="IPR027417">
    <property type="entry name" value="P-loop_NTPase"/>
</dbReference>
<keyword evidence="3" id="KW-0547">Nucleotide-binding</keyword>
<evidence type="ECO:0000256" key="7">
    <source>
        <dbReference type="SAM" id="MobiDB-lite"/>
    </source>
</evidence>